<dbReference type="InterPro" id="IPR016169">
    <property type="entry name" value="FAD-bd_PCMH_sub2"/>
</dbReference>
<keyword evidence="5" id="KW-0560">Oxidoreductase</keyword>
<sequence>MVDTSGLLHVLDVDTERRTALVEPNVPMDRLVEATLLHSLVPPVVMEFPGITVGGGFAGTAGESSSFKHGFLDRTFNWMEIVLANGDVVKCSDTERHDLFHGAAGSFGTLGVATLFEIRLLEAKEYVELTYHPMTSVSEAIQKIGMEMKDLANDYVDGIVFSLNKAVVMTGRLTNDVRGASEVHRFFRAQDPWFYLHAKKLLSTSLDPVTEAIPLTDYLFRYDRGAFWTGVYAFEHFVTPFNRITRWALDSFMRTRVMYHALHESGHSQRYMIQDLALPFSTVQDFIDEQVSLHPHFSSDKGKDQEHPGMLLNVGVWGPGSSRYEEFVYQNRMLEDKFFGSRIHVYHLVYYVVYYVVNFVVYDFVYCLIGDVINPCCAHLHVFYLIRNDVKLNNILHGDFEHYRAGINVYYLLVSTCHVYFIHVCYFVYIQHYVDFHYFVHIDHFIDVYYFFHCLGRNANDYCFMVCPSGGNYYKQLGSSPLHTAA</sequence>
<dbReference type="InterPro" id="IPR016166">
    <property type="entry name" value="FAD-bd_PCMH"/>
</dbReference>
<keyword evidence="6 7" id="KW-0472">Membrane</keyword>
<keyword evidence="4 7" id="KW-1133">Transmembrane helix</keyword>
<name>A0A4U0XTB9_9PEZI</name>
<dbReference type="Gene3D" id="3.30.465.10">
    <property type="match status" value="1"/>
</dbReference>
<organism evidence="9 10">
    <name type="scientific">Cryomyces minteri</name>
    <dbReference type="NCBI Taxonomy" id="331657"/>
    <lineage>
        <taxon>Eukaryota</taxon>
        <taxon>Fungi</taxon>
        <taxon>Dikarya</taxon>
        <taxon>Ascomycota</taxon>
        <taxon>Pezizomycotina</taxon>
        <taxon>Dothideomycetes</taxon>
        <taxon>Dothideomycetes incertae sedis</taxon>
        <taxon>Cryomyces</taxon>
    </lineage>
</organism>
<dbReference type="InterPro" id="IPR006094">
    <property type="entry name" value="Oxid_FAD_bind_N"/>
</dbReference>
<evidence type="ECO:0000256" key="5">
    <source>
        <dbReference type="ARBA" id="ARBA00023002"/>
    </source>
</evidence>
<dbReference type="STRING" id="331657.A0A4U0XTB9"/>
<dbReference type="InterPro" id="IPR036318">
    <property type="entry name" value="FAD-bd_PCMH-like_sf"/>
</dbReference>
<comment type="caution">
    <text evidence="9">The sequence shown here is derived from an EMBL/GenBank/DDBJ whole genome shotgun (WGS) entry which is preliminary data.</text>
</comment>
<reference evidence="9 10" key="1">
    <citation type="submission" date="2017-03" db="EMBL/GenBank/DDBJ databases">
        <title>Genomes of endolithic fungi from Antarctica.</title>
        <authorList>
            <person name="Coleine C."/>
            <person name="Masonjones S."/>
            <person name="Stajich J.E."/>
        </authorList>
    </citation>
    <scope>NUCLEOTIDE SEQUENCE [LARGE SCALE GENOMIC DNA]</scope>
    <source>
        <strain evidence="9 10">CCFEE 5187</strain>
    </source>
</reference>
<dbReference type="OrthoDB" id="415825at2759"/>
<dbReference type="PANTHER" id="PTHR10801">
    <property type="entry name" value="24-DEHYDROCHOLESTEROL REDUCTASE"/>
    <property type="match status" value="1"/>
</dbReference>
<evidence type="ECO:0000256" key="6">
    <source>
        <dbReference type="ARBA" id="ARBA00023136"/>
    </source>
</evidence>
<evidence type="ECO:0000256" key="4">
    <source>
        <dbReference type="ARBA" id="ARBA00022989"/>
    </source>
</evidence>
<dbReference type="PANTHER" id="PTHR10801:SF0">
    <property type="entry name" value="DELTA(24)-STEROL REDUCTASE"/>
    <property type="match status" value="1"/>
</dbReference>
<evidence type="ECO:0000313" key="10">
    <source>
        <dbReference type="Proteomes" id="UP000308768"/>
    </source>
</evidence>
<evidence type="ECO:0000256" key="3">
    <source>
        <dbReference type="ARBA" id="ARBA00022692"/>
    </source>
</evidence>
<protein>
    <recommendedName>
        <fullName evidence="2">Delta(24)-sterol reductase</fullName>
        <ecNumber evidence="2">1.3.1.72</ecNumber>
    </recommendedName>
</protein>
<dbReference type="GO" id="GO:0008202">
    <property type="term" value="P:steroid metabolic process"/>
    <property type="evidence" value="ECO:0007669"/>
    <property type="project" value="TreeGrafter"/>
</dbReference>
<dbReference type="GO" id="GO:0005737">
    <property type="term" value="C:cytoplasm"/>
    <property type="evidence" value="ECO:0007669"/>
    <property type="project" value="TreeGrafter"/>
</dbReference>
<gene>
    <name evidence="9" type="ORF">B0A49_01160</name>
</gene>
<evidence type="ECO:0000256" key="7">
    <source>
        <dbReference type="SAM" id="Phobius"/>
    </source>
</evidence>
<dbReference type="Proteomes" id="UP000308768">
    <property type="component" value="Unassembled WGS sequence"/>
</dbReference>
<accession>A0A4U0XTB9</accession>
<dbReference type="GO" id="GO:0050614">
    <property type="term" value="F:Delta24-sterol reductase activity"/>
    <property type="evidence" value="ECO:0007669"/>
    <property type="project" value="UniProtKB-EC"/>
</dbReference>
<keyword evidence="10" id="KW-1185">Reference proteome</keyword>
<dbReference type="EC" id="1.3.1.72" evidence="2"/>
<dbReference type="GO" id="GO:0000246">
    <property type="term" value="F:Delta24(24-1) sterol reductase activity"/>
    <property type="evidence" value="ECO:0007669"/>
    <property type="project" value="TreeGrafter"/>
</dbReference>
<evidence type="ECO:0000259" key="8">
    <source>
        <dbReference type="PROSITE" id="PS51387"/>
    </source>
</evidence>
<dbReference type="GO" id="GO:0016020">
    <property type="term" value="C:membrane"/>
    <property type="evidence" value="ECO:0007669"/>
    <property type="project" value="UniProtKB-SubCell"/>
</dbReference>
<feature type="transmembrane region" description="Helical" evidence="7">
    <location>
        <begin position="409"/>
        <end position="429"/>
    </location>
</feature>
<dbReference type="Pfam" id="PF01565">
    <property type="entry name" value="FAD_binding_4"/>
    <property type="match status" value="1"/>
</dbReference>
<evidence type="ECO:0000256" key="1">
    <source>
        <dbReference type="ARBA" id="ARBA00004167"/>
    </source>
</evidence>
<evidence type="ECO:0000313" key="9">
    <source>
        <dbReference type="EMBL" id="TKA78663.1"/>
    </source>
</evidence>
<dbReference type="AlphaFoldDB" id="A0A4U0XTB9"/>
<feature type="domain" description="FAD-binding PCMH-type" evidence="8">
    <location>
        <begin position="1"/>
        <end position="123"/>
    </location>
</feature>
<dbReference type="EMBL" id="NAJN01000132">
    <property type="protein sequence ID" value="TKA78663.1"/>
    <property type="molecule type" value="Genomic_DNA"/>
</dbReference>
<dbReference type="FunFam" id="3.30.465.10:FF:000031">
    <property type="entry name" value="FAD binding domain protein"/>
    <property type="match status" value="1"/>
</dbReference>
<dbReference type="InterPro" id="IPR040165">
    <property type="entry name" value="Diminuto-like"/>
</dbReference>
<proteinExistence type="predicted"/>
<dbReference type="PROSITE" id="PS51387">
    <property type="entry name" value="FAD_PCMH"/>
    <property type="match status" value="1"/>
</dbReference>
<evidence type="ECO:0000256" key="2">
    <source>
        <dbReference type="ARBA" id="ARBA00012405"/>
    </source>
</evidence>
<comment type="subcellular location">
    <subcellularLocation>
        <location evidence="1">Membrane</location>
        <topology evidence="1">Single-pass membrane protein</topology>
    </subcellularLocation>
</comment>
<dbReference type="SUPFAM" id="SSF56176">
    <property type="entry name" value="FAD-binding/transporter-associated domain-like"/>
    <property type="match status" value="1"/>
</dbReference>
<dbReference type="GO" id="GO:0071949">
    <property type="term" value="F:FAD binding"/>
    <property type="evidence" value="ECO:0007669"/>
    <property type="project" value="InterPro"/>
</dbReference>
<keyword evidence="3 7" id="KW-0812">Transmembrane</keyword>